<dbReference type="RefSeq" id="XP_065458747.1">
    <property type="nucleotide sequence ID" value="XM_065602675.1"/>
</dbReference>
<feature type="compositionally biased region" description="Basic and acidic residues" evidence="1">
    <location>
        <begin position="16"/>
        <end position="36"/>
    </location>
</feature>
<name>A0ABZ0NN52_CERBT</name>
<dbReference type="EMBL" id="CP134186">
    <property type="protein sequence ID" value="WPB00983.1"/>
    <property type="molecule type" value="Genomic_DNA"/>
</dbReference>
<evidence type="ECO:0000313" key="3">
    <source>
        <dbReference type="Proteomes" id="UP001302367"/>
    </source>
</evidence>
<protein>
    <submittedName>
        <fullName evidence="2">Uncharacterized protein</fullName>
    </submittedName>
</protein>
<proteinExistence type="predicted"/>
<evidence type="ECO:0000256" key="1">
    <source>
        <dbReference type="SAM" id="MobiDB-lite"/>
    </source>
</evidence>
<feature type="region of interest" description="Disordered" evidence="1">
    <location>
        <begin position="64"/>
        <end position="105"/>
    </location>
</feature>
<reference evidence="2 3" key="1">
    <citation type="submission" date="2023-09" db="EMBL/GenBank/DDBJ databases">
        <title>Complete-Gapless Cercospora beticola genome.</title>
        <authorList>
            <person name="Wyatt N.A."/>
            <person name="Spanner R.E."/>
            <person name="Bolton M.D."/>
        </authorList>
    </citation>
    <scope>NUCLEOTIDE SEQUENCE [LARGE SCALE GENOMIC DNA]</scope>
    <source>
        <strain evidence="2">Cb09-40</strain>
    </source>
</reference>
<accession>A0ABZ0NN52</accession>
<keyword evidence="3" id="KW-1185">Reference proteome</keyword>
<feature type="region of interest" description="Disordered" evidence="1">
    <location>
        <begin position="1"/>
        <end position="44"/>
    </location>
</feature>
<evidence type="ECO:0000313" key="2">
    <source>
        <dbReference type="EMBL" id="WPB00983.1"/>
    </source>
</evidence>
<feature type="compositionally biased region" description="Basic and acidic residues" evidence="1">
    <location>
        <begin position="66"/>
        <end position="83"/>
    </location>
</feature>
<gene>
    <name evidence="2" type="ORF">RHO25_005603</name>
</gene>
<dbReference type="Proteomes" id="UP001302367">
    <property type="component" value="Chromosome 3"/>
</dbReference>
<sequence>MDQQLQSEMHLGYSEVHPESRIDDRYVPPHRHHDELASTPVQQESAWERIGRNRQAAVLAAEELEKDGVHGQADHQSKEHDAAGGDNTKKKHNLGKRLRGLFCIN</sequence>
<dbReference type="GeneID" id="90644164"/>
<organism evidence="2 3">
    <name type="scientific">Cercospora beticola</name>
    <name type="common">Sugarbeet leaf spot fungus</name>
    <dbReference type="NCBI Taxonomy" id="122368"/>
    <lineage>
        <taxon>Eukaryota</taxon>
        <taxon>Fungi</taxon>
        <taxon>Dikarya</taxon>
        <taxon>Ascomycota</taxon>
        <taxon>Pezizomycotina</taxon>
        <taxon>Dothideomycetes</taxon>
        <taxon>Dothideomycetidae</taxon>
        <taxon>Mycosphaerellales</taxon>
        <taxon>Mycosphaerellaceae</taxon>
        <taxon>Cercospora</taxon>
    </lineage>
</organism>
<feature type="compositionally biased region" description="Basic residues" evidence="1">
    <location>
        <begin position="89"/>
        <end position="99"/>
    </location>
</feature>